<evidence type="ECO:0000313" key="2">
    <source>
        <dbReference type="Proteomes" id="UP000549066"/>
    </source>
</evidence>
<evidence type="ECO:0000313" key="1">
    <source>
        <dbReference type="EMBL" id="NYG21159.1"/>
    </source>
</evidence>
<dbReference type="RefSeq" id="WP_179551156.1">
    <property type="nucleotide sequence ID" value="NZ_JACCFI010000001.1"/>
</dbReference>
<dbReference type="AlphaFoldDB" id="A0A852WT80"/>
<dbReference type="EMBL" id="JACCFI010000001">
    <property type="protein sequence ID" value="NYG21159.1"/>
    <property type="molecule type" value="Genomic_DNA"/>
</dbReference>
<protein>
    <submittedName>
        <fullName evidence="1">Uncharacterized protein</fullName>
    </submittedName>
</protein>
<keyword evidence="2" id="KW-1185">Reference proteome</keyword>
<reference evidence="1 2" key="1">
    <citation type="submission" date="2020-07" db="EMBL/GenBank/DDBJ databases">
        <title>Sequencing the genomes of 1000 actinobacteria strains.</title>
        <authorList>
            <person name="Klenk H.-P."/>
        </authorList>
    </citation>
    <scope>NUCLEOTIDE SEQUENCE [LARGE SCALE GENOMIC DNA]</scope>
    <source>
        <strain evidence="1 2">DSM 8598</strain>
    </source>
</reference>
<organism evidence="1 2">
    <name type="scientific">Agromyces hippuratus</name>
    <dbReference type="NCBI Taxonomy" id="286438"/>
    <lineage>
        <taxon>Bacteria</taxon>
        <taxon>Bacillati</taxon>
        <taxon>Actinomycetota</taxon>
        <taxon>Actinomycetes</taxon>
        <taxon>Micrococcales</taxon>
        <taxon>Microbacteriaceae</taxon>
        <taxon>Agromyces</taxon>
    </lineage>
</organism>
<sequence>MVAPVSPLLTRHDEELMHIERARFFADLNDLELRLAVIDVRFERFATLSDENFQSWRRDTASKARSLATRAHSFEDVGRLEPHHRRRVAAVLVTIRSRVGALDERRRELLGR</sequence>
<dbReference type="Proteomes" id="UP000549066">
    <property type="component" value="Unassembled WGS sequence"/>
</dbReference>
<proteinExistence type="predicted"/>
<name>A0A852WT80_9MICO</name>
<gene>
    <name evidence="1" type="ORF">BJY17_001906</name>
</gene>
<accession>A0A852WT80</accession>
<comment type="caution">
    <text evidence="1">The sequence shown here is derived from an EMBL/GenBank/DDBJ whole genome shotgun (WGS) entry which is preliminary data.</text>
</comment>